<sequence>MSLVNIAQMIEKKLQKLEPHTFWRDKNIQKCETEKSSIFGNSLTGTETEPLLHEQQSEIDSEDRDFFDNIKQDQHLFESPEDDSDTLETENDLSDDVDETDYFDSEDEYWDSFIIKNIEENTSPCRHCLSYHLPRSVHEENETCIYEEQYNLSPWYTPAIQKFVKDNNFEIKDVYGDGNCLFRAVADQLMINGCPGHTETSLREIAIKHLENYSSMYGVQVASFVSGETWAHYLQRMKKPVEWGDHILLQALADVYLLHISIYNFKHIRTKRIDIAKEQPSSVTTKFHIDIGHIRESHYFSLRPLQWLAEIPYRAQIFRMLVTNTDKSSEERIQLLENKFASVEKKHFSKYHLVNDIQFVIQYFSFHKESKTLEDTNPQCIFFSYNGGDLQQEETEDSQKALIKEELFIDPVSGLPLHHLTFIVKHVFPLHMFYKRISNNVIRPVNCVEDVFFHFLGTQADESVILLKNIHRNREPKSENNRIVVFVTEKLALFPNSSVQQTHNSELLYVDCSETYPGFCRLSLFSPNACRKRSDSEQLDPNRYQKAFKVPDHLPSLLKLEDDDKIHCMGVLCSTYPFHRRWEGGRNRSTFPSQFLLSSIAQLGCTLIPRSHPKSACPEIEWQFDFSMAEHTMFRSLTELQLHGFLVIKVLLENITPTPPYKTKYLKSVFLMTCEEVSFRCWETNFSGCLLYVLDSIISCLKSRFLPNYFMLENNLIDCLEEEDINVLCTSIEYVRLFPSNAIQIVAEKYGYTHGSNLIKQVISNAKTFTENKNIEAFYDFCGPLTIATAKVFAKMGCYDSSLDILQERFEQSLLIPEIGLRQTSLNFLDLFLSALTEIKQKASRVILSRMYDARMGSNVTKTILKKKGTCLQTCLPWTVDKRIGWLGVHSTEIGDLSAVANFLFNYSKREYWRRNVVLAELALTTGIRCIQETLKIFSLSEIEENKDIELKAEIDSQKTMVMKRLIPYYVFLFSVSKIDFTILPLINYMNDIEKLCNAFPEMAGLVSSMFAYTRQPHKEMEYARKLVDYILGKDMEPIPIGGRSLPSDLV</sequence>
<dbReference type="InterPro" id="IPR050704">
    <property type="entry name" value="Peptidase_C85-like"/>
</dbReference>
<evidence type="ECO:0000313" key="4">
    <source>
        <dbReference type="Proteomes" id="UP000005408"/>
    </source>
</evidence>
<feature type="compositionally biased region" description="Acidic residues" evidence="1">
    <location>
        <begin position="79"/>
        <end position="98"/>
    </location>
</feature>
<dbReference type="PROSITE" id="PS50802">
    <property type="entry name" value="OTU"/>
    <property type="match status" value="1"/>
</dbReference>
<evidence type="ECO:0000313" key="3">
    <source>
        <dbReference type="EnsemblMetazoa" id="G30096.1:cds"/>
    </source>
</evidence>
<dbReference type="AlphaFoldDB" id="A0A8W8LWA1"/>
<dbReference type="InterPro" id="IPR003323">
    <property type="entry name" value="OTU_dom"/>
</dbReference>
<proteinExistence type="predicted"/>
<dbReference type="Gene3D" id="1.10.1410.40">
    <property type="match status" value="1"/>
</dbReference>
<evidence type="ECO:0000259" key="2">
    <source>
        <dbReference type="PROSITE" id="PS50802"/>
    </source>
</evidence>
<dbReference type="SMART" id="SM01265">
    <property type="entry name" value="Mab-21"/>
    <property type="match status" value="1"/>
</dbReference>
<dbReference type="PANTHER" id="PTHR12419">
    <property type="entry name" value="OTU DOMAIN CONTAINING PROTEIN"/>
    <property type="match status" value="1"/>
</dbReference>
<name>A0A8W8LWA1_MAGGI</name>
<dbReference type="Pfam" id="PF02338">
    <property type="entry name" value="OTU"/>
    <property type="match status" value="1"/>
</dbReference>
<reference evidence="3" key="1">
    <citation type="submission" date="2022-08" db="UniProtKB">
        <authorList>
            <consortium name="EnsemblMetazoa"/>
        </authorList>
    </citation>
    <scope>IDENTIFICATION</scope>
    <source>
        <strain evidence="3">05x7-T-G4-1.051#20</strain>
    </source>
</reference>
<protein>
    <recommendedName>
        <fullName evidence="2">OTU domain-containing protein</fullName>
    </recommendedName>
</protein>
<keyword evidence="4" id="KW-1185">Reference proteome</keyword>
<dbReference type="Pfam" id="PF20266">
    <property type="entry name" value="Mab-21_C"/>
    <property type="match status" value="1"/>
</dbReference>
<dbReference type="EnsemblMetazoa" id="G30096.1">
    <property type="protein sequence ID" value="G30096.1:cds"/>
    <property type="gene ID" value="G30096"/>
</dbReference>
<dbReference type="InterPro" id="IPR024810">
    <property type="entry name" value="MAB21L/cGLR"/>
</dbReference>
<organism evidence="3 4">
    <name type="scientific">Magallana gigas</name>
    <name type="common">Pacific oyster</name>
    <name type="synonym">Crassostrea gigas</name>
    <dbReference type="NCBI Taxonomy" id="29159"/>
    <lineage>
        <taxon>Eukaryota</taxon>
        <taxon>Metazoa</taxon>
        <taxon>Spiralia</taxon>
        <taxon>Lophotrochozoa</taxon>
        <taxon>Mollusca</taxon>
        <taxon>Bivalvia</taxon>
        <taxon>Autobranchia</taxon>
        <taxon>Pteriomorphia</taxon>
        <taxon>Ostreida</taxon>
        <taxon>Ostreoidea</taxon>
        <taxon>Ostreidae</taxon>
        <taxon>Magallana</taxon>
    </lineage>
</organism>
<dbReference type="Gene3D" id="3.90.70.80">
    <property type="match status" value="1"/>
</dbReference>
<dbReference type="SUPFAM" id="SSF54001">
    <property type="entry name" value="Cysteine proteinases"/>
    <property type="match status" value="1"/>
</dbReference>
<dbReference type="InterPro" id="IPR046906">
    <property type="entry name" value="Mab-21_HhH/H2TH-like"/>
</dbReference>
<dbReference type="CDD" id="cd22758">
    <property type="entry name" value="OTU_232R-like"/>
    <property type="match status" value="1"/>
</dbReference>
<feature type="region of interest" description="Disordered" evidence="1">
    <location>
        <begin position="75"/>
        <end position="98"/>
    </location>
</feature>
<dbReference type="InterPro" id="IPR038765">
    <property type="entry name" value="Papain-like_cys_pep_sf"/>
</dbReference>
<accession>A0A8W8LWA1</accession>
<evidence type="ECO:0000256" key="1">
    <source>
        <dbReference type="SAM" id="MobiDB-lite"/>
    </source>
</evidence>
<dbReference type="GO" id="GO:0004843">
    <property type="term" value="F:cysteine-type deubiquitinase activity"/>
    <property type="evidence" value="ECO:0007669"/>
    <property type="project" value="TreeGrafter"/>
</dbReference>
<dbReference type="Proteomes" id="UP000005408">
    <property type="component" value="Unassembled WGS sequence"/>
</dbReference>
<feature type="domain" description="OTU" evidence="2">
    <location>
        <begin position="169"/>
        <end position="305"/>
    </location>
</feature>
<dbReference type="GO" id="GO:0016579">
    <property type="term" value="P:protein deubiquitination"/>
    <property type="evidence" value="ECO:0007669"/>
    <property type="project" value="TreeGrafter"/>
</dbReference>